<keyword evidence="4" id="KW-1185">Reference proteome</keyword>
<feature type="region of interest" description="Disordered" evidence="1">
    <location>
        <begin position="31"/>
        <end position="74"/>
    </location>
</feature>
<dbReference type="Gene3D" id="2.60.40.4370">
    <property type="match status" value="1"/>
</dbReference>
<evidence type="ECO:0000259" key="2">
    <source>
        <dbReference type="Pfam" id="PF10419"/>
    </source>
</evidence>
<dbReference type="OrthoDB" id="1877767at2759"/>
<evidence type="ECO:0000313" key="4">
    <source>
        <dbReference type="Proteomes" id="UP001147733"/>
    </source>
</evidence>
<dbReference type="AlphaFoldDB" id="A0A9W9TQ19"/>
<name>A0A9W9TQ19_PENCI</name>
<dbReference type="GeneID" id="81381697"/>
<sequence>MEIDSHSTSDSEYEYEYHPTETETFYLNLDLTSHQGPIRPPRRRQEDKPKESYRNDDSNNPIDAFTPLDSAEDSHTRERIQILGLHTCNPIISYHNQIFSCSWSDQIGTELIFAHPETDPDMDPSRPTPLHAGPAFELLAANSVKILGRKANLTSNNGQQGDALQNGSGAGAGFGSAGPSSIPGRPGPGLSQQAQFIQKLQALKERKGEADTVRTVYRLRRNVDVAERLSAWAKTEAQLADVRKLKERAGNGDLDAIEQLEGLFRSYCEEQDDEDSDEEMEEDEEVEDDEREGLRRPA</sequence>
<proteinExistence type="predicted"/>
<gene>
    <name evidence="3" type="ORF">N7469_003610</name>
</gene>
<feature type="region of interest" description="Disordered" evidence="1">
    <location>
        <begin position="153"/>
        <end position="193"/>
    </location>
</feature>
<dbReference type="EMBL" id="JAPQKT010000003">
    <property type="protein sequence ID" value="KAJ5234442.1"/>
    <property type="molecule type" value="Genomic_DNA"/>
</dbReference>
<organism evidence="3 4">
    <name type="scientific">Penicillium citrinum</name>
    <dbReference type="NCBI Taxonomy" id="5077"/>
    <lineage>
        <taxon>Eukaryota</taxon>
        <taxon>Fungi</taxon>
        <taxon>Dikarya</taxon>
        <taxon>Ascomycota</taxon>
        <taxon>Pezizomycotina</taxon>
        <taxon>Eurotiomycetes</taxon>
        <taxon>Eurotiomycetidae</taxon>
        <taxon>Eurotiales</taxon>
        <taxon>Aspergillaceae</taxon>
        <taxon>Penicillium</taxon>
    </lineage>
</organism>
<evidence type="ECO:0000256" key="1">
    <source>
        <dbReference type="SAM" id="MobiDB-lite"/>
    </source>
</evidence>
<feature type="compositionally biased region" description="Polar residues" evidence="1">
    <location>
        <begin position="153"/>
        <end position="166"/>
    </location>
</feature>
<protein>
    <recommendedName>
        <fullName evidence="2">Transcription factor TFIIIC triple barrel domain-containing protein</fullName>
    </recommendedName>
</protein>
<comment type="caution">
    <text evidence="3">The sequence shown here is derived from an EMBL/GenBank/DDBJ whole genome shotgun (WGS) entry which is preliminary data.</text>
</comment>
<feature type="compositionally biased region" description="Low complexity" evidence="1">
    <location>
        <begin position="177"/>
        <end position="191"/>
    </location>
</feature>
<feature type="region of interest" description="Disordered" evidence="1">
    <location>
        <begin position="265"/>
        <end position="298"/>
    </location>
</feature>
<evidence type="ECO:0000313" key="3">
    <source>
        <dbReference type="EMBL" id="KAJ5234442.1"/>
    </source>
</evidence>
<dbReference type="RefSeq" id="XP_056501942.1">
    <property type="nucleotide sequence ID" value="XM_056642530.1"/>
</dbReference>
<dbReference type="Proteomes" id="UP001147733">
    <property type="component" value="Unassembled WGS sequence"/>
</dbReference>
<reference evidence="3" key="1">
    <citation type="submission" date="2022-11" db="EMBL/GenBank/DDBJ databases">
        <authorList>
            <person name="Petersen C."/>
        </authorList>
    </citation>
    <scope>NUCLEOTIDE SEQUENCE</scope>
    <source>
        <strain evidence="3">IBT 23319</strain>
    </source>
</reference>
<feature type="domain" description="Transcription factor TFIIIC triple barrel" evidence="2">
    <location>
        <begin position="20"/>
        <end position="153"/>
    </location>
</feature>
<feature type="compositionally biased region" description="Basic and acidic residues" evidence="1">
    <location>
        <begin position="43"/>
        <end position="57"/>
    </location>
</feature>
<reference evidence="3" key="2">
    <citation type="journal article" date="2023" name="IMA Fungus">
        <title>Comparative genomic study of the Penicillium genus elucidates a diverse pangenome and 15 lateral gene transfer events.</title>
        <authorList>
            <person name="Petersen C."/>
            <person name="Sorensen T."/>
            <person name="Nielsen M.R."/>
            <person name="Sondergaard T.E."/>
            <person name="Sorensen J.L."/>
            <person name="Fitzpatrick D.A."/>
            <person name="Frisvad J.C."/>
            <person name="Nielsen K.L."/>
        </authorList>
    </citation>
    <scope>NUCLEOTIDE SEQUENCE</scope>
    <source>
        <strain evidence="3">IBT 23319</strain>
    </source>
</reference>
<dbReference type="Pfam" id="PF10419">
    <property type="entry name" value="TFIIIC_sub6"/>
    <property type="match status" value="1"/>
</dbReference>
<dbReference type="InterPro" id="IPR019481">
    <property type="entry name" value="TFIIIC_triple_barrel"/>
</dbReference>
<accession>A0A9W9TQ19</accession>
<feature type="compositionally biased region" description="Acidic residues" evidence="1">
    <location>
        <begin position="269"/>
        <end position="291"/>
    </location>
</feature>